<keyword evidence="2" id="KW-1185">Reference proteome</keyword>
<comment type="caution">
    <text evidence="1">The sequence shown here is derived from an EMBL/GenBank/DDBJ whole genome shotgun (WGS) entry which is preliminary data.</text>
</comment>
<evidence type="ECO:0000313" key="1">
    <source>
        <dbReference type="EMBL" id="GBP06960.1"/>
    </source>
</evidence>
<organism evidence="1 2">
    <name type="scientific">Eumeta variegata</name>
    <name type="common">Bagworm moth</name>
    <name type="synonym">Eumeta japonica</name>
    <dbReference type="NCBI Taxonomy" id="151549"/>
    <lineage>
        <taxon>Eukaryota</taxon>
        <taxon>Metazoa</taxon>
        <taxon>Ecdysozoa</taxon>
        <taxon>Arthropoda</taxon>
        <taxon>Hexapoda</taxon>
        <taxon>Insecta</taxon>
        <taxon>Pterygota</taxon>
        <taxon>Neoptera</taxon>
        <taxon>Endopterygota</taxon>
        <taxon>Lepidoptera</taxon>
        <taxon>Glossata</taxon>
        <taxon>Ditrysia</taxon>
        <taxon>Tineoidea</taxon>
        <taxon>Psychidae</taxon>
        <taxon>Oiketicinae</taxon>
        <taxon>Eumeta</taxon>
    </lineage>
</organism>
<proteinExistence type="predicted"/>
<dbReference type="Proteomes" id="UP000299102">
    <property type="component" value="Unassembled WGS sequence"/>
</dbReference>
<protein>
    <submittedName>
        <fullName evidence="1">Uncharacterized protein</fullName>
    </submittedName>
</protein>
<dbReference type="EMBL" id="BGZK01000024">
    <property type="protein sequence ID" value="GBP06960.1"/>
    <property type="molecule type" value="Genomic_DNA"/>
</dbReference>
<reference evidence="1 2" key="1">
    <citation type="journal article" date="2019" name="Commun. Biol.">
        <title>The bagworm genome reveals a unique fibroin gene that provides high tensile strength.</title>
        <authorList>
            <person name="Kono N."/>
            <person name="Nakamura H."/>
            <person name="Ohtoshi R."/>
            <person name="Tomita M."/>
            <person name="Numata K."/>
            <person name="Arakawa K."/>
        </authorList>
    </citation>
    <scope>NUCLEOTIDE SEQUENCE [LARGE SCALE GENOMIC DNA]</scope>
</reference>
<evidence type="ECO:0000313" key="2">
    <source>
        <dbReference type="Proteomes" id="UP000299102"/>
    </source>
</evidence>
<name>A0A4C1T092_EUMVA</name>
<dbReference type="AlphaFoldDB" id="A0A4C1T092"/>
<accession>A0A4C1T092</accession>
<gene>
    <name evidence="1" type="ORF">EVAR_4401_1</name>
</gene>
<sequence length="343" mass="37557">MPTRHILRKLPTATSTRVQGALKPPTQLHLCIITIAFPLSALLITKFSFNIFGYDSAKTSGTKATAHPKAKSPPPIYLRNKGKWNAVSAESNKLHINYISARNMLHEYVNCNSEGHPANYKGCPKVPHFFKNAIRNKKVTSKRSVSAISDKNFPSLAGKTSRAIVDVTQSIPPSPTHGLGKHPQGLIRNCPRRLLGSPLKSATAKQTATSAGPFGGEDTLTIMSMLRVVKSPELSTQLTADFRKTRSREDCLKAQTPSYYDLKRSPTRCVPHASLTSLGDSARAESPRDFLYRDAHIVASIGQSHAIGIPYRSAAIDKVLKAPIYWGYGQQPSNMLLRGFFGP</sequence>